<dbReference type="Gene3D" id="3.30.420.40">
    <property type="match status" value="2"/>
</dbReference>
<evidence type="ECO:0000256" key="1">
    <source>
        <dbReference type="ARBA" id="ARBA00001206"/>
    </source>
</evidence>
<reference evidence="17 18" key="1">
    <citation type="submission" date="2017-12" db="EMBL/GenBank/DDBJ databases">
        <title>Mesoplasma syrphidae YJS, Complete Genome.</title>
        <authorList>
            <person name="Knight T.F."/>
            <person name="Citino T."/>
            <person name="Rubinstein R."/>
            <person name="Neuschaefer Z."/>
        </authorList>
    </citation>
    <scope>NUCLEOTIDE SEQUENCE [LARGE SCALE GENOMIC DNA]</scope>
    <source>
        <strain evidence="17 18">YJS</strain>
    </source>
</reference>
<organism evidence="17 18">
    <name type="scientific">Mesoplasma syrphidae</name>
    <dbReference type="NCBI Taxonomy" id="225999"/>
    <lineage>
        <taxon>Bacteria</taxon>
        <taxon>Bacillati</taxon>
        <taxon>Mycoplasmatota</taxon>
        <taxon>Mollicutes</taxon>
        <taxon>Entomoplasmatales</taxon>
        <taxon>Entomoplasmataceae</taxon>
        <taxon>Mesoplasma</taxon>
    </lineage>
</organism>
<dbReference type="EC" id="2.7.1.33" evidence="7"/>
<evidence type="ECO:0000256" key="12">
    <source>
        <dbReference type="ARBA" id="ARBA00022840"/>
    </source>
</evidence>
<evidence type="ECO:0000256" key="10">
    <source>
        <dbReference type="ARBA" id="ARBA00022741"/>
    </source>
</evidence>
<sequence length="222" mass="25301">MKIIQQNYILIDIGNTYTKVYNKQAQLIFRKPTAKIKTIAVELAKLDFDVIVYSKVLNPNCEKIINAFPKPSHDIREIILKNKKKLTVFADIDLNELGTDIALGIVGAISKGHQNFIIIDNGTACTLSVVKNSKFIGVNIYPGWDNLKDHFQQDTQISTTEITHTTQEIGIDTNSALYNGIYKMYWDSLSKDIKKYQQIYQVETCFDVNNEIVLGFQYLLDL</sequence>
<keyword evidence="12" id="KW-0067">ATP-binding</keyword>
<evidence type="ECO:0000256" key="15">
    <source>
        <dbReference type="ARBA" id="ARBA00038036"/>
    </source>
</evidence>
<name>A0A2K9BJ69_9MOLU</name>
<dbReference type="GO" id="GO:0004594">
    <property type="term" value="F:pantothenate kinase activity"/>
    <property type="evidence" value="ECO:0007669"/>
    <property type="project" value="UniProtKB-EC"/>
</dbReference>
<dbReference type="NCBIfam" id="TIGR00671">
    <property type="entry name" value="baf"/>
    <property type="match status" value="1"/>
</dbReference>
<evidence type="ECO:0000256" key="7">
    <source>
        <dbReference type="ARBA" id="ARBA00012102"/>
    </source>
</evidence>
<keyword evidence="11 17" id="KW-0418">Kinase</keyword>
<evidence type="ECO:0000256" key="13">
    <source>
        <dbReference type="ARBA" id="ARBA00022958"/>
    </source>
</evidence>
<comment type="cofactor">
    <cofactor evidence="2">
        <name>K(+)</name>
        <dbReference type="ChEBI" id="CHEBI:29103"/>
    </cofactor>
</comment>
<dbReference type="Pfam" id="PF03309">
    <property type="entry name" value="Pan_kinase"/>
    <property type="match status" value="1"/>
</dbReference>
<keyword evidence="13" id="KW-0630">Potassium</keyword>
<evidence type="ECO:0000256" key="2">
    <source>
        <dbReference type="ARBA" id="ARBA00001958"/>
    </source>
</evidence>
<dbReference type="EMBL" id="CP025257">
    <property type="protein sequence ID" value="AUF83346.1"/>
    <property type="molecule type" value="Genomic_DNA"/>
</dbReference>
<evidence type="ECO:0000313" key="17">
    <source>
        <dbReference type="EMBL" id="AUF83346.1"/>
    </source>
</evidence>
<keyword evidence="18" id="KW-1185">Reference proteome</keyword>
<keyword evidence="14" id="KW-0173">Coenzyme A biosynthesis</keyword>
<dbReference type="PANTHER" id="PTHR34265">
    <property type="entry name" value="TYPE III PANTOTHENATE KINASE"/>
    <property type="match status" value="1"/>
</dbReference>
<evidence type="ECO:0000256" key="3">
    <source>
        <dbReference type="ARBA" id="ARBA00001972"/>
    </source>
</evidence>
<accession>A0A2K9BJ69</accession>
<dbReference type="GO" id="GO:0005524">
    <property type="term" value="F:ATP binding"/>
    <property type="evidence" value="ECO:0007669"/>
    <property type="project" value="UniProtKB-KW"/>
</dbReference>
<protein>
    <recommendedName>
        <fullName evidence="16">Type III pantothenate kinase</fullName>
        <ecNumber evidence="7">2.7.1.33</ecNumber>
    </recommendedName>
</protein>
<dbReference type="GO" id="GO:0005737">
    <property type="term" value="C:cytoplasm"/>
    <property type="evidence" value="ECO:0007669"/>
    <property type="project" value="UniProtKB-SubCell"/>
</dbReference>
<evidence type="ECO:0000256" key="5">
    <source>
        <dbReference type="ARBA" id="ARBA00005225"/>
    </source>
</evidence>
<evidence type="ECO:0000256" key="14">
    <source>
        <dbReference type="ARBA" id="ARBA00022993"/>
    </source>
</evidence>
<comment type="subunit">
    <text evidence="6">Homodimer.</text>
</comment>
<dbReference type="SUPFAM" id="SSF53067">
    <property type="entry name" value="Actin-like ATPase domain"/>
    <property type="match status" value="1"/>
</dbReference>
<dbReference type="AlphaFoldDB" id="A0A2K9BJ69"/>
<evidence type="ECO:0000256" key="9">
    <source>
        <dbReference type="ARBA" id="ARBA00022679"/>
    </source>
</evidence>
<dbReference type="OrthoDB" id="9804707at2"/>
<keyword evidence="8" id="KW-0963">Cytoplasm</keyword>
<comment type="catalytic activity">
    <reaction evidence="1">
        <text>(R)-pantothenate + ATP = (R)-4'-phosphopantothenate + ADP + H(+)</text>
        <dbReference type="Rhea" id="RHEA:16373"/>
        <dbReference type="ChEBI" id="CHEBI:10986"/>
        <dbReference type="ChEBI" id="CHEBI:15378"/>
        <dbReference type="ChEBI" id="CHEBI:29032"/>
        <dbReference type="ChEBI" id="CHEBI:30616"/>
        <dbReference type="ChEBI" id="CHEBI:456216"/>
        <dbReference type="EC" id="2.7.1.33"/>
    </reaction>
</comment>
<keyword evidence="10" id="KW-0547">Nucleotide-binding</keyword>
<evidence type="ECO:0000313" key="18">
    <source>
        <dbReference type="Proteomes" id="UP000233419"/>
    </source>
</evidence>
<dbReference type="Proteomes" id="UP000233419">
    <property type="component" value="Chromosome"/>
</dbReference>
<evidence type="ECO:0000256" key="11">
    <source>
        <dbReference type="ARBA" id="ARBA00022777"/>
    </source>
</evidence>
<evidence type="ECO:0000256" key="16">
    <source>
        <dbReference type="ARBA" id="ARBA00040883"/>
    </source>
</evidence>
<proteinExistence type="inferred from homology"/>
<dbReference type="KEGG" id="msyr:CXP39_00795"/>
<dbReference type="GO" id="GO:0015937">
    <property type="term" value="P:coenzyme A biosynthetic process"/>
    <property type="evidence" value="ECO:0007669"/>
    <property type="project" value="UniProtKB-UniPathway"/>
</dbReference>
<dbReference type="PANTHER" id="PTHR34265:SF1">
    <property type="entry name" value="TYPE III PANTOTHENATE KINASE"/>
    <property type="match status" value="1"/>
</dbReference>
<comment type="subcellular location">
    <subcellularLocation>
        <location evidence="4">Cytoplasm</location>
    </subcellularLocation>
</comment>
<comment type="similarity">
    <text evidence="15">Belongs to the type III pantothenate kinase family.</text>
</comment>
<evidence type="ECO:0000256" key="8">
    <source>
        <dbReference type="ARBA" id="ARBA00022490"/>
    </source>
</evidence>
<dbReference type="InterPro" id="IPR043129">
    <property type="entry name" value="ATPase_NBD"/>
</dbReference>
<dbReference type="UniPathway" id="UPA00241">
    <property type="reaction ID" value="UER00352"/>
</dbReference>
<dbReference type="RefSeq" id="WP_027048452.1">
    <property type="nucleotide sequence ID" value="NZ_CP025257.1"/>
</dbReference>
<comment type="cofactor">
    <cofactor evidence="3">
        <name>NH4(+)</name>
        <dbReference type="ChEBI" id="CHEBI:28938"/>
    </cofactor>
</comment>
<comment type="pathway">
    <text evidence="5">Cofactor biosynthesis; coenzyme A biosynthesis; CoA from (R)-pantothenate: step 1/5.</text>
</comment>
<evidence type="ECO:0000256" key="6">
    <source>
        <dbReference type="ARBA" id="ARBA00011738"/>
    </source>
</evidence>
<dbReference type="InterPro" id="IPR004619">
    <property type="entry name" value="Type_III_PanK"/>
</dbReference>
<gene>
    <name evidence="17" type="ORF">CXP39_00795</name>
</gene>
<keyword evidence="9" id="KW-0808">Transferase</keyword>
<evidence type="ECO:0000256" key="4">
    <source>
        <dbReference type="ARBA" id="ARBA00004496"/>
    </source>
</evidence>